<dbReference type="PANTHER" id="PTHR47074:SF21">
    <property type="entry name" value="RNASE H TYPE-1 DOMAIN-CONTAINING PROTEIN"/>
    <property type="match status" value="1"/>
</dbReference>
<dbReference type="AlphaFoldDB" id="A0A803P1W4"/>
<evidence type="ECO:0000313" key="2">
    <source>
        <dbReference type="EnsemblPlants" id="cds.evm.model.02.631"/>
    </source>
</evidence>
<keyword evidence="3" id="KW-1185">Reference proteome</keyword>
<dbReference type="Proteomes" id="UP000596661">
    <property type="component" value="Chromosome 2"/>
</dbReference>
<accession>A0A803P1W4</accession>
<dbReference type="EMBL" id="UZAU01000127">
    <property type="status" value="NOT_ANNOTATED_CDS"/>
    <property type="molecule type" value="Genomic_DNA"/>
</dbReference>
<sequence length="243" mass="27827">MLENRLLAFTLSLRLLLLNSWRLFISPLLRCLMRLILRGLPSFGDPFCGARICSKIALASLLKMEKAKSVLSIPRVHLFLLDKLIWYHDQSDYYTMHSSYWNGIHLAGLLGSNGGPLLWRIWYRRNILVNEKKMIYNKLVVEWILEYIERYRKANGLYFHGTSDGYRPVITYKWVKPPDGIIKINCDAGLDILNARAGFGLVKQDSSGGILPMATWPFHGKVTHVMDEATTILYCIGLCVHLG</sequence>
<feature type="chain" id="PRO_5030806049" evidence="1">
    <location>
        <begin position="23"/>
        <end position="243"/>
    </location>
</feature>
<keyword evidence="1" id="KW-0732">Signal</keyword>
<protein>
    <submittedName>
        <fullName evidence="2">Uncharacterized protein</fullName>
    </submittedName>
</protein>
<name>A0A803P1W4_CANSA</name>
<proteinExistence type="predicted"/>
<feature type="signal peptide" evidence="1">
    <location>
        <begin position="1"/>
        <end position="22"/>
    </location>
</feature>
<dbReference type="EnsemblPlants" id="evm.model.02.631">
    <property type="protein sequence ID" value="cds.evm.model.02.631"/>
    <property type="gene ID" value="evm.TU.02.631"/>
</dbReference>
<evidence type="ECO:0000313" key="3">
    <source>
        <dbReference type="Proteomes" id="UP000596661"/>
    </source>
</evidence>
<evidence type="ECO:0000256" key="1">
    <source>
        <dbReference type="SAM" id="SignalP"/>
    </source>
</evidence>
<dbReference type="InterPro" id="IPR052929">
    <property type="entry name" value="RNase_H-like_EbsB-rel"/>
</dbReference>
<dbReference type="PANTHER" id="PTHR47074">
    <property type="entry name" value="BNAC02G40300D PROTEIN"/>
    <property type="match status" value="1"/>
</dbReference>
<reference evidence="2" key="2">
    <citation type="submission" date="2021-03" db="UniProtKB">
        <authorList>
            <consortium name="EnsemblPlants"/>
        </authorList>
    </citation>
    <scope>IDENTIFICATION</scope>
</reference>
<organism evidence="2 3">
    <name type="scientific">Cannabis sativa</name>
    <name type="common">Hemp</name>
    <name type="synonym">Marijuana</name>
    <dbReference type="NCBI Taxonomy" id="3483"/>
    <lineage>
        <taxon>Eukaryota</taxon>
        <taxon>Viridiplantae</taxon>
        <taxon>Streptophyta</taxon>
        <taxon>Embryophyta</taxon>
        <taxon>Tracheophyta</taxon>
        <taxon>Spermatophyta</taxon>
        <taxon>Magnoliopsida</taxon>
        <taxon>eudicotyledons</taxon>
        <taxon>Gunneridae</taxon>
        <taxon>Pentapetalae</taxon>
        <taxon>rosids</taxon>
        <taxon>fabids</taxon>
        <taxon>Rosales</taxon>
        <taxon>Cannabaceae</taxon>
        <taxon>Cannabis</taxon>
    </lineage>
</organism>
<reference evidence="2" key="1">
    <citation type="submission" date="2018-11" db="EMBL/GenBank/DDBJ databases">
        <authorList>
            <person name="Grassa J C."/>
        </authorList>
    </citation>
    <scope>NUCLEOTIDE SEQUENCE [LARGE SCALE GENOMIC DNA]</scope>
</reference>
<dbReference type="Gramene" id="evm.model.02.631">
    <property type="protein sequence ID" value="cds.evm.model.02.631"/>
    <property type="gene ID" value="evm.TU.02.631"/>
</dbReference>